<dbReference type="InterPro" id="IPR033905">
    <property type="entry name" value="Secretory_peroxidase"/>
</dbReference>
<dbReference type="GO" id="GO:0020037">
    <property type="term" value="F:heme binding"/>
    <property type="evidence" value="ECO:0007669"/>
    <property type="project" value="UniProtKB-UniRule"/>
</dbReference>
<reference evidence="21 22" key="1">
    <citation type="journal article" date="2022" name="Nat. Genet.">
        <title>Improved pea reference genome and pan-genome highlight genomic features and evolutionary characteristics.</title>
        <authorList>
            <person name="Yang T."/>
            <person name="Liu R."/>
            <person name="Luo Y."/>
            <person name="Hu S."/>
            <person name="Wang D."/>
            <person name="Wang C."/>
            <person name="Pandey M.K."/>
            <person name="Ge S."/>
            <person name="Xu Q."/>
            <person name="Li N."/>
            <person name="Li G."/>
            <person name="Huang Y."/>
            <person name="Saxena R.K."/>
            <person name="Ji Y."/>
            <person name="Li M."/>
            <person name="Yan X."/>
            <person name="He Y."/>
            <person name="Liu Y."/>
            <person name="Wang X."/>
            <person name="Xiang C."/>
            <person name="Varshney R.K."/>
            <person name="Ding H."/>
            <person name="Gao S."/>
            <person name="Zong X."/>
        </authorList>
    </citation>
    <scope>NUCLEOTIDE SEQUENCE [LARGE SCALE GENOMIC DNA]</scope>
    <source>
        <strain evidence="21 22">cv. Zhongwan 6</strain>
    </source>
</reference>
<dbReference type="Gramene" id="PSAT_LOCUS16572_t1">
    <property type="protein sequence ID" value="CAL5197001.1"/>
    <property type="gene ID" value="PSAT_LOCUS16572"/>
</dbReference>
<keyword evidence="16 19" id="KW-0106">Calcium</keyword>
<evidence type="ECO:0000256" key="3">
    <source>
        <dbReference type="ARBA" id="ARBA00006873"/>
    </source>
</evidence>
<comment type="catalytic activity">
    <reaction evidence="1 19">
        <text>2 a phenolic donor + H2O2 = 2 a phenolic radical donor + 2 H2O</text>
        <dbReference type="Rhea" id="RHEA:56136"/>
        <dbReference type="ChEBI" id="CHEBI:15377"/>
        <dbReference type="ChEBI" id="CHEBI:16240"/>
        <dbReference type="ChEBI" id="CHEBI:139520"/>
        <dbReference type="ChEBI" id="CHEBI:139521"/>
        <dbReference type="EC" id="1.11.1.7"/>
    </reaction>
</comment>
<accession>A0A9D5AUJ4</accession>
<evidence type="ECO:0000313" key="22">
    <source>
        <dbReference type="Proteomes" id="UP001058974"/>
    </source>
</evidence>
<dbReference type="PRINTS" id="PR00458">
    <property type="entry name" value="PEROXIDASE"/>
</dbReference>
<evidence type="ECO:0000259" key="20">
    <source>
        <dbReference type="PROSITE" id="PS50873"/>
    </source>
</evidence>
<evidence type="ECO:0000256" key="16">
    <source>
        <dbReference type="PIRSR" id="PIRSR600823-3"/>
    </source>
</evidence>
<dbReference type="CDD" id="cd00693">
    <property type="entry name" value="secretory_peroxidase"/>
    <property type="match status" value="1"/>
</dbReference>
<feature type="signal peptide" evidence="19">
    <location>
        <begin position="1"/>
        <end position="23"/>
    </location>
</feature>
<feature type="binding site" evidence="16">
    <location>
        <position position="254"/>
    </location>
    <ligand>
        <name>Ca(2+)</name>
        <dbReference type="ChEBI" id="CHEBI:29108"/>
        <label>2</label>
    </ligand>
</feature>
<keyword evidence="6 19" id="KW-0575">Peroxidase</keyword>
<dbReference type="EMBL" id="JAMSHJ010000004">
    <property type="protein sequence ID" value="KAI5419766.1"/>
    <property type="molecule type" value="Genomic_DNA"/>
</dbReference>
<feature type="binding site" evidence="16">
    <location>
        <position position="73"/>
    </location>
    <ligand>
        <name>Ca(2+)</name>
        <dbReference type="ChEBI" id="CHEBI:29108"/>
        <label>1</label>
    </ligand>
</feature>
<dbReference type="PRINTS" id="PR00461">
    <property type="entry name" value="PLPEROXIDASE"/>
</dbReference>
<feature type="binding site" evidence="16">
    <location>
        <position position="66"/>
    </location>
    <ligand>
        <name>Ca(2+)</name>
        <dbReference type="ChEBI" id="CHEBI:29108"/>
        <label>1</label>
    </ligand>
</feature>
<keyword evidence="11 16" id="KW-0408">Iron</keyword>
<dbReference type="GO" id="GO:0006979">
    <property type="term" value="P:response to oxidative stress"/>
    <property type="evidence" value="ECO:0007669"/>
    <property type="project" value="UniProtKB-UniRule"/>
</dbReference>
<comment type="similarity">
    <text evidence="3">Belongs to the peroxidase family. Ascorbate peroxidase subfamily.</text>
</comment>
<feature type="domain" description="Plant heme peroxidase family profile" evidence="20">
    <location>
        <begin position="24"/>
        <end position="326"/>
    </location>
</feature>
<feature type="binding site" evidence="16">
    <location>
        <position position="246"/>
    </location>
    <ligand>
        <name>Ca(2+)</name>
        <dbReference type="ChEBI" id="CHEBI:29108"/>
        <label>2</label>
    </ligand>
</feature>
<comment type="cofactor">
    <cofactor evidence="16 19">
        <name>Ca(2+)</name>
        <dbReference type="ChEBI" id="CHEBI:29108"/>
    </cofactor>
    <text evidence="16 19">Binds 2 calcium ions per subunit.</text>
</comment>
<dbReference type="SUPFAM" id="SSF48113">
    <property type="entry name" value="Heme-dependent peroxidases"/>
    <property type="match status" value="1"/>
</dbReference>
<dbReference type="OrthoDB" id="2113341at2759"/>
<evidence type="ECO:0000256" key="19">
    <source>
        <dbReference type="RuleBase" id="RU362060"/>
    </source>
</evidence>
<comment type="caution">
    <text evidence="21">The sequence shown here is derived from an EMBL/GenBank/DDBJ whole genome shotgun (WGS) entry which is preliminary data.</text>
</comment>
<keyword evidence="22" id="KW-1185">Reference proteome</keyword>
<feature type="binding site" evidence="15">
    <location>
        <position position="163"/>
    </location>
    <ligand>
        <name>substrate</name>
    </ligand>
</feature>
<feature type="site" description="Transition state stabilizer" evidence="17">
    <location>
        <position position="61"/>
    </location>
</feature>
<feature type="disulfide bond" evidence="18">
    <location>
        <begin position="200"/>
        <end position="232"/>
    </location>
</feature>
<evidence type="ECO:0000256" key="12">
    <source>
        <dbReference type="ARBA" id="ARBA00023157"/>
    </source>
</evidence>
<dbReference type="Gramene" id="Psat4g127360.1">
    <property type="protein sequence ID" value="Psat4g127360.1.cds"/>
    <property type="gene ID" value="Psat4g127360"/>
</dbReference>
<dbReference type="InterPro" id="IPR019794">
    <property type="entry name" value="Peroxidases_AS"/>
</dbReference>
<evidence type="ECO:0000256" key="14">
    <source>
        <dbReference type="PIRSR" id="PIRSR600823-1"/>
    </source>
</evidence>
<keyword evidence="9 19" id="KW-0732">Signal</keyword>
<feature type="disulfide bond" evidence="18">
    <location>
        <begin position="67"/>
        <end position="72"/>
    </location>
</feature>
<comment type="function">
    <text evidence="2">Removal of H(2)O(2), oxidation of toxic reductants, biosynthesis and degradation of lignin, suberization, auxin catabolism, response to environmental stresses such as wounding, pathogen attack and oxidative stress. These functions might be dependent on each isozyme/isoform in each plant tissue.</text>
</comment>
<protein>
    <recommendedName>
        <fullName evidence="4 19">Peroxidase</fullName>
        <ecNumber evidence="4 19">1.11.1.7</ecNumber>
    </recommendedName>
</protein>
<dbReference type="Gene3D" id="1.10.520.10">
    <property type="match status" value="1"/>
</dbReference>
<evidence type="ECO:0000256" key="4">
    <source>
        <dbReference type="ARBA" id="ARBA00012313"/>
    </source>
</evidence>
<feature type="binding site" evidence="16">
    <location>
        <position position="75"/>
    </location>
    <ligand>
        <name>Ca(2+)</name>
        <dbReference type="ChEBI" id="CHEBI:29108"/>
        <label>1</label>
    </ligand>
</feature>
<feature type="binding site" description="axial binding residue" evidence="16">
    <location>
        <position position="193"/>
    </location>
    <ligand>
        <name>heme b</name>
        <dbReference type="ChEBI" id="CHEBI:60344"/>
    </ligand>
    <ligandPart>
        <name>Fe</name>
        <dbReference type="ChEBI" id="CHEBI:18248"/>
    </ligandPart>
</feature>
<evidence type="ECO:0000256" key="17">
    <source>
        <dbReference type="PIRSR" id="PIRSR600823-4"/>
    </source>
</evidence>
<dbReference type="GO" id="GO:0005576">
    <property type="term" value="C:extracellular region"/>
    <property type="evidence" value="ECO:0007669"/>
    <property type="project" value="UniProtKB-SubCell"/>
</dbReference>
<dbReference type="GO" id="GO:0046872">
    <property type="term" value="F:metal ion binding"/>
    <property type="evidence" value="ECO:0007669"/>
    <property type="project" value="UniProtKB-UniRule"/>
</dbReference>
<dbReference type="Proteomes" id="UP001058974">
    <property type="component" value="Chromosome 4"/>
</dbReference>
<keyword evidence="12 18" id="KW-1015">Disulfide bond</keyword>
<comment type="similarity">
    <text evidence="19">Belongs to the peroxidase family. Classical plant (class III) peroxidase subfamily.</text>
</comment>
<dbReference type="FunFam" id="1.10.420.10:FF:000007">
    <property type="entry name" value="Peroxidase"/>
    <property type="match status" value="1"/>
</dbReference>
<evidence type="ECO:0000256" key="2">
    <source>
        <dbReference type="ARBA" id="ARBA00002322"/>
    </source>
</evidence>
<organism evidence="21 22">
    <name type="scientific">Pisum sativum</name>
    <name type="common">Garden pea</name>
    <name type="synonym">Lathyrus oleraceus</name>
    <dbReference type="NCBI Taxonomy" id="3888"/>
    <lineage>
        <taxon>Eukaryota</taxon>
        <taxon>Viridiplantae</taxon>
        <taxon>Streptophyta</taxon>
        <taxon>Embryophyta</taxon>
        <taxon>Tracheophyta</taxon>
        <taxon>Spermatophyta</taxon>
        <taxon>Magnoliopsida</taxon>
        <taxon>eudicotyledons</taxon>
        <taxon>Gunneridae</taxon>
        <taxon>Pentapetalae</taxon>
        <taxon>rosids</taxon>
        <taxon>fabids</taxon>
        <taxon>Fabales</taxon>
        <taxon>Fabaceae</taxon>
        <taxon>Papilionoideae</taxon>
        <taxon>50 kb inversion clade</taxon>
        <taxon>NPAAA clade</taxon>
        <taxon>Hologalegina</taxon>
        <taxon>IRL clade</taxon>
        <taxon>Fabeae</taxon>
        <taxon>Lathyrus</taxon>
    </lineage>
</organism>
<evidence type="ECO:0000256" key="7">
    <source>
        <dbReference type="ARBA" id="ARBA00022617"/>
    </source>
</evidence>
<dbReference type="PANTHER" id="PTHR31517:SF17">
    <property type="entry name" value="PEROXIDASE 6"/>
    <property type="match status" value="1"/>
</dbReference>
<gene>
    <name evidence="21" type="ORF">KIW84_043794</name>
</gene>
<evidence type="ECO:0000256" key="10">
    <source>
        <dbReference type="ARBA" id="ARBA00023002"/>
    </source>
</evidence>
<dbReference type="InterPro" id="IPR002016">
    <property type="entry name" value="Haem_peroxidase"/>
</dbReference>
<dbReference type="PANTHER" id="PTHR31517">
    <property type="match status" value="1"/>
</dbReference>
<dbReference type="Gramene" id="Psat04G0379400-T1">
    <property type="protein sequence ID" value="KAI5419766.1"/>
    <property type="gene ID" value="KIW84_043794"/>
</dbReference>
<dbReference type="GO" id="GO:0042744">
    <property type="term" value="P:hydrogen peroxide catabolic process"/>
    <property type="evidence" value="ECO:0007669"/>
    <property type="project" value="UniProtKB-KW"/>
</dbReference>
<evidence type="ECO:0000256" key="9">
    <source>
        <dbReference type="ARBA" id="ARBA00022729"/>
    </source>
</evidence>
<feature type="disulfide bond" evidence="18">
    <location>
        <begin position="34"/>
        <end position="115"/>
    </location>
</feature>
<evidence type="ECO:0000256" key="1">
    <source>
        <dbReference type="ARBA" id="ARBA00000189"/>
    </source>
</evidence>
<dbReference type="PROSITE" id="PS00435">
    <property type="entry name" value="PEROXIDASE_1"/>
    <property type="match status" value="1"/>
</dbReference>
<feature type="active site" description="Proton acceptor" evidence="14">
    <location>
        <position position="65"/>
    </location>
</feature>
<keyword evidence="7 19" id="KW-0349">Heme</keyword>
<feature type="chain" id="PRO_5039763473" description="Peroxidase" evidence="19">
    <location>
        <begin position="24"/>
        <end position="331"/>
    </location>
</feature>
<dbReference type="EC" id="1.11.1.7" evidence="4 19"/>
<evidence type="ECO:0000256" key="6">
    <source>
        <dbReference type="ARBA" id="ARBA00022559"/>
    </source>
</evidence>
<feature type="binding site" evidence="16">
    <location>
        <position position="87"/>
    </location>
    <ligand>
        <name>Ca(2+)</name>
        <dbReference type="ChEBI" id="CHEBI:29108"/>
        <label>1</label>
    </ligand>
</feature>
<dbReference type="InterPro" id="IPR019793">
    <property type="entry name" value="Peroxidases_heam-ligand_BS"/>
</dbReference>
<dbReference type="GO" id="GO:0140825">
    <property type="term" value="F:lactoperoxidase activity"/>
    <property type="evidence" value="ECO:0007669"/>
    <property type="project" value="UniProtKB-EC"/>
</dbReference>
<evidence type="ECO:0000256" key="18">
    <source>
        <dbReference type="PIRSR" id="PIRSR600823-5"/>
    </source>
</evidence>
<name>A0A9D5AUJ4_PEA</name>
<evidence type="ECO:0000256" key="15">
    <source>
        <dbReference type="PIRSR" id="PIRSR600823-2"/>
    </source>
</evidence>
<feature type="binding site" evidence="16">
    <location>
        <position position="249"/>
    </location>
    <ligand>
        <name>Ca(2+)</name>
        <dbReference type="ChEBI" id="CHEBI:29108"/>
        <label>2</label>
    </ligand>
</feature>
<keyword evidence="13 19" id="KW-0376">Hydrogen peroxide</keyword>
<feature type="disulfide bond" evidence="18">
    <location>
        <begin position="121"/>
        <end position="322"/>
    </location>
</feature>
<comment type="subcellular location">
    <subcellularLocation>
        <location evidence="19">Secreted</location>
    </subcellularLocation>
</comment>
<evidence type="ECO:0000256" key="8">
    <source>
        <dbReference type="ARBA" id="ARBA00022723"/>
    </source>
</evidence>
<dbReference type="Gene3D" id="1.10.420.10">
    <property type="entry name" value="Peroxidase, domain 2"/>
    <property type="match status" value="1"/>
</dbReference>
<dbReference type="InterPro" id="IPR000823">
    <property type="entry name" value="Peroxidase_pln"/>
</dbReference>
<keyword evidence="10 19" id="KW-0560">Oxidoreductase</keyword>
<dbReference type="PROSITE" id="PS00436">
    <property type="entry name" value="PEROXIDASE_2"/>
    <property type="match status" value="1"/>
</dbReference>
<dbReference type="Pfam" id="PF00141">
    <property type="entry name" value="peroxidase"/>
    <property type="match status" value="1"/>
</dbReference>
<keyword evidence="5 19" id="KW-0964">Secreted</keyword>
<dbReference type="FunFam" id="1.10.520.10:FF:000008">
    <property type="entry name" value="Peroxidase"/>
    <property type="match status" value="1"/>
</dbReference>
<dbReference type="AlphaFoldDB" id="A0A9D5AUJ4"/>
<evidence type="ECO:0000256" key="5">
    <source>
        <dbReference type="ARBA" id="ARBA00022525"/>
    </source>
</evidence>
<sequence length="331" mass="37162">MICIYKYHIFYLFFLALFPFIQSKLTPNYYQKTCPKFLDIMKETVAAKQQLTPSTAGATLRLFFHDCMIGGCDASILVASNAFNKGERDADINLSLSGDGFDVVTRAKNRLELECPGVVSCSDIIATAARDLVVLVGGPFYELGLGRKDSLVSRSVDAENKYPIPTMTMDQVINLFTSKGFTIQEMVALVGAHTIGFSHCKEFSNRLFNFSKTAETDPKYQPEFAAGLKKLCQNYQKDPSMSAYNDVMTPKKFDNMYFKNLKRGLGLLATDSLMFEDKRTKPFVELYATNESKFFEDFGHAMRKVSVSNVKVGKDGEVRNRCDAFNNLDTN</sequence>
<keyword evidence="8 16" id="KW-0479">Metal-binding</keyword>
<evidence type="ECO:0000256" key="11">
    <source>
        <dbReference type="ARBA" id="ARBA00023004"/>
    </source>
</evidence>
<evidence type="ECO:0000256" key="13">
    <source>
        <dbReference type="ARBA" id="ARBA00023324"/>
    </source>
</evidence>
<feature type="binding site" evidence="16">
    <location>
        <position position="71"/>
    </location>
    <ligand>
        <name>Ca(2+)</name>
        <dbReference type="ChEBI" id="CHEBI:29108"/>
        <label>1</label>
    </ligand>
</feature>
<dbReference type="InterPro" id="IPR010255">
    <property type="entry name" value="Haem_peroxidase_sf"/>
</dbReference>
<comment type="cofactor">
    <cofactor evidence="16 19">
        <name>heme b</name>
        <dbReference type="ChEBI" id="CHEBI:60344"/>
    </cofactor>
    <text evidence="16 19">Binds 1 heme b (iron(II)-protoporphyrin IX) group per subunit.</text>
</comment>
<proteinExistence type="inferred from homology"/>
<evidence type="ECO:0000313" key="21">
    <source>
        <dbReference type="EMBL" id="KAI5419766.1"/>
    </source>
</evidence>
<dbReference type="PROSITE" id="PS50873">
    <property type="entry name" value="PEROXIDASE_4"/>
    <property type="match status" value="1"/>
</dbReference>
<feature type="binding site" evidence="16">
    <location>
        <position position="194"/>
    </location>
    <ligand>
        <name>Ca(2+)</name>
        <dbReference type="ChEBI" id="CHEBI:29108"/>
        <label>2</label>
    </ligand>
</feature>